<keyword evidence="2" id="KW-0238">DNA-binding</keyword>
<dbReference type="GeneID" id="96284645"/>
<dbReference type="GO" id="GO:0003677">
    <property type="term" value="F:DNA binding"/>
    <property type="evidence" value="ECO:0007669"/>
    <property type="project" value="UniProtKB-KW"/>
</dbReference>
<gene>
    <name evidence="6" type="ORF">Stube_35490</name>
</gene>
<dbReference type="AlphaFoldDB" id="A0A640UY02"/>
<evidence type="ECO:0000256" key="1">
    <source>
        <dbReference type="ARBA" id="ARBA00023015"/>
    </source>
</evidence>
<keyword evidence="1" id="KW-0805">Transcription regulation</keyword>
<dbReference type="OrthoDB" id="67158at2"/>
<dbReference type="GO" id="GO:0003700">
    <property type="term" value="F:DNA-binding transcription factor activity"/>
    <property type="evidence" value="ECO:0007669"/>
    <property type="project" value="InterPro"/>
</dbReference>
<protein>
    <submittedName>
        <fullName evidence="6">MarR family transcriptional regulator</fullName>
    </submittedName>
</protein>
<evidence type="ECO:0000313" key="7">
    <source>
        <dbReference type="Proteomes" id="UP000431826"/>
    </source>
</evidence>
<evidence type="ECO:0000256" key="3">
    <source>
        <dbReference type="ARBA" id="ARBA00023163"/>
    </source>
</evidence>
<evidence type="ECO:0000313" key="6">
    <source>
        <dbReference type="EMBL" id="GFE38876.1"/>
    </source>
</evidence>
<dbReference type="InterPro" id="IPR052362">
    <property type="entry name" value="HTH-GbsR_regulator"/>
</dbReference>
<name>A0A640UY02_9ACTN</name>
<dbReference type="Pfam" id="PF12802">
    <property type="entry name" value="MarR_2"/>
    <property type="match status" value="1"/>
</dbReference>
<dbReference type="Proteomes" id="UP000431826">
    <property type="component" value="Unassembled WGS sequence"/>
</dbReference>
<feature type="compositionally biased region" description="Polar residues" evidence="4">
    <location>
        <begin position="1"/>
        <end position="10"/>
    </location>
</feature>
<evidence type="ECO:0000256" key="4">
    <source>
        <dbReference type="SAM" id="MobiDB-lite"/>
    </source>
</evidence>
<organism evidence="6 7">
    <name type="scientific">Streptomyces tubercidicus</name>
    <dbReference type="NCBI Taxonomy" id="47759"/>
    <lineage>
        <taxon>Bacteria</taxon>
        <taxon>Bacillati</taxon>
        <taxon>Actinomycetota</taxon>
        <taxon>Actinomycetes</taxon>
        <taxon>Kitasatosporales</taxon>
        <taxon>Streptomycetaceae</taxon>
        <taxon>Streptomyces</taxon>
    </lineage>
</organism>
<comment type="caution">
    <text evidence="6">The sequence shown here is derived from an EMBL/GenBank/DDBJ whole genome shotgun (WGS) entry which is preliminary data.</text>
</comment>
<dbReference type="InterPro" id="IPR036388">
    <property type="entry name" value="WH-like_DNA-bd_sf"/>
</dbReference>
<keyword evidence="7" id="KW-1185">Reference proteome</keyword>
<dbReference type="Gene3D" id="1.10.10.10">
    <property type="entry name" value="Winged helix-like DNA-binding domain superfamily/Winged helix DNA-binding domain"/>
    <property type="match status" value="1"/>
</dbReference>
<dbReference type="RefSeq" id="WP_159744708.1">
    <property type="nucleotide sequence ID" value="NZ_BLIR01000001.1"/>
</dbReference>
<proteinExistence type="predicted"/>
<feature type="domain" description="HTH marR-type" evidence="5">
    <location>
        <begin position="44"/>
        <end position="103"/>
    </location>
</feature>
<dbReference type="SUPFAM" id="SSF46785">
    <property type="entry name" value="Winged helix' DNA-binding domain"/>
    <property type="match status" value="1"/>
</dbReference>
<keyword evidence="3" id="KW-0804">Transcription</keyword>
<feature type="region of interest" description="Disordered" evidence="4">
    <location>
        <begin position="1"/>
        <end position="28"/>
    </location>
</feature>
<reference evidence="6 7" key="1">
    <citation type="submission" date="2019-12" db="EMBL/GenBank/DDBJ databases">
        <title>Whole genome shotgun sequence of Streptomyces tubercidicus NBRC 13090.</title>
        <authorList>
            <person name="Ichikawa N."/>
            <person name="Kimura A."/>
            <person name="Kitahashi Y."/>
            <person name="Komaki H."/>
            <person name="Tamura T."/>
        </authorList>
    </citation>
    <scope>NUCLEOTIDE SEQUENCE [LARGE SCALE GENOMIC DNA]</scope>
    <source>
        <strain evidence="6 7">NBRC 13090</strain>
    </source>
</reference>
<sequence>MSEQAQQSAQRTDDARQGGGEDTRDDGAVSQFVERFASQLVDAGMQRMSARVFACLLASDSGVLTSAELGERLQVSPAAVSGAIRYLSQVDMVSREREPGSRRDRYRVHSDQWYEALARRDNVLTRWEGTLREGVDSLGEDSPAGRRIAETLVFFEFLQTELTGLLQRWREHRDQLRADLDSADR</sequence>
<feature type="compositionally biased region" description="Basic and acidic residues" evidence="4">
    <location>
        <begin position="11"/>
        <end position="27"/>
    </location>
</feature>
<evidence type="ECO:0000256" key="2">
    <source>
        <dbReference type="ARBA" id="ARBA00023125"/>
    </source>
</evidence>
<accession>A0A640UY02</accession>
<evidence type="ECO:0000259" key="5">
    <source>
        <dbReference type="Pfam" id="PF12802"/>
    </source>
</evidence>
<dbReference type="InterPro" id="IPR000835">
    <property type="entry name" value="HTH_MarR-typ"/>
</dbReference>
<dbReference type="PANTHER" id="PTHR38465">
    <property type="entry name" value="HTH-TYPE TRANSCRIPTIONAL REGULATOR MJ1563-RELATED"/>
    <property type="match status" value="1"/>
</dbReference>
<dbReference type="EMBL" id="BLIR01000001">
    <property type="protein sequence ID" value="GFE38876.1"/>
    <property type="molecule type" value="Genomic_DNA"/>
</dbReference>
<dbReference type="InterPro" id="IPR036390">
    <property type="entry name" value="WH_DNA-bd_sf"/>
</dbReference>
<dbReference type="PANTHER" id="PTHR38465:SF2">
    <property type="entry name" value="HTH-TYPE TRANSCRIPTIONAL REGULATOR MMPR5"/>
    <property type="match status" value="1"/>
</dbReference>